<sequence>MQVKPKKGRAKWKPPLTGWTMCKVGVTQNKSTRLAGGGWVLRNERGVVICHRRRACSNVCSIDDARFVVILWTLESMGSQRISNVVVAGEFAELFEAVERPQVWPSFLY</sequence>
<dbReference type="InterPro" id="IPR002156">
    <property type="entry name" value="RNaseH_domain"/>
</dbReference>
<dbReference type="GO" id="GO:0004523">
    <property type="term" value="F:RNA-DNA hybrid ribonuclease activity"/>
    <property type="evidence" value="ECO:0007669"/>
    <property type="project" value="InterPro"/>
</dbReference>
<name>A0A8S9HHV8_BRACR</name>
<protein>
    <recommendedName>
        <fullName evidence="1">RNase H type-1 domain-containing protein</fullName>
    </recommendedName>
</protein>
<dbReference type="GO" id="GO:0003676">
    <property type="term" value="F:nucleic acid binding"/>
    <property type="evidence" value="ECO:0007669"/>
    <property type="project" value="InterPro"/>
</dbReference>
<gene>
    <name evidence="2" type="ORF">F2Q68_00017614</name>
</gene>
<dbReference type="Pfam" id="PF13456">
    <property type="entry name" value="RVT_3"/>
    <property type="match status" value="1"/>
</dbReference>
<comment type="caution">
    <text evidence="2">The sequence shown here is derived from an EMBL/GenBank/DDBJ whole genome shotgun (WGS) entry which is preliminary data.</text>
</comment>
<accession>A0A8S9HHV8</accession>
<dbReference type="Proteomes" id="UP000712281">
    <property type="component" value="Unassembled WGS sequence"/>
</dbReference>
<feature type="domain" description="RNase H type-1" evidence="1">
    <location>
        <begin position="27"/>
        <end position="101"/>
    </location>
</feature>
<evidence type="ECO:0000313" key="3">
    <source>
        <dbReference type="Proteomes" id="UP000712281"/>
    </source>
</evidence>
<evidence type="ECO:0000259" key="1">
    <source>
        <dbReference type="Pfam" id="PF13456"/>
    </source>
</evidence>
<reference evidence="2" key="1">
    <citation type="submission" date="2019-12" db="EMBL/GenBank/DDBJ databases">
        <title>Genome sequencing and annotation of Brassica cretica.</title>
        <authorList>
            <person name="Studholme D.J."/>
            <person name="Sarris P.F."/>
        </authorList>
    </citation>
    <scope>NUCLEOTIDE SEQUENCE</scope>
    <source>
        <strain evidence="2">PFS-001/15</strain>
        <tissue evidence="2">Leaf</tissue>
    </source>
</reference>
<proteinExistence type="predicted"/>
<dbReference type="EMBL" id="QGKW02001940">
    <property type="protein sequence ID" value="KAF2555862.1"/>
    <property type="molecule type" value="Genomic_DNA"/>
</dbReference>
<evidence type="ECO:0000313" key="2">
    <source>
        <dbReference type="EMBL" id="KAF2555862.1"/>
    </source>
</evidence>
<organism evidence="2 3">
    <name type="scientific">Brassica cretica</name>
    <name type="common">Mustard</name>
    <dbReference type="NCBI Taxonomy" id="69181"/>
    <lineage>
        <taxon>Eukaryota</taxon>
        <taxon>Viridiplantae</taxon>
        <taxon>Streptophyta</taxon>
        <taxon>Embryophyta</taxon>
        <taxon>Tracheophyta</taxon>
        <taxon>Spermatophyta</taxon>
        <taxon>Magnoliopsida</taxon>
        <taxon>eudicotyledons</taxon>
        <taxon>Gunneridae</taxon>
        <taxon>Pentapetalae</taxon>
        <taxon>rosids</taxon>
        <taxon>malvids</taxon>
        <taxon>Brassicales</taxon>
        <taxon>Brassicaceae</taxon>
        <taxon>Brassiceae</taxon>
        <taxon>Brassica</taxon>
    </lineage>
</organism>
<dbReference type="AlphaFoldDB" id="A0A8S9HHV8"/>